<dbReference type="Gene3D" id="3.40.50.300">
    <property type="entry name" value="P-loop containing nucleotide triphosphate hydrolases"/>
    <property type="match status" value="1"/>
</dbReference>
<dbReference type="InterPro" id="IPR051316">
    <property type="entry name" value="Zinc-reg_GTPase_activator"/>
</dbReference>
<gene>
    <name evidence="2" type="ORF">PPG34_16185</name>
</gene>
<name>A0ABU3KBX9_9BACT</name>
<keyword evidence="3" id="KW-1185">Reference proteome</keyword>
<organism evidence="2 3">
    <name type="scientific">Candidatus Nitronereus thalassa</name>
    <dbReference type="NCBI Taxonomy" id="3020898"/>
    <lineage>
        <taxon>Bacteria</taxon>
        <taxon>Pseudomonadati</taxon>
        <taxon>Nitrospirota</taxon>
        <taxon>Nitrospiria</taxon>
        <taxon>Nitrospirales</taxon>
        <taxon>Nitrospiraceae</taxon>
        <taxon>Candidatus Nitronereus</taxon>
    </lineage>
</organism>
<dbReference type="PANTHER" id="PTHR13748">
    <property type="entry name" value="COBW-RELATED"/>
    <property type="match status" value="1"/>
</dbReference>
<dbReference type="SUPFAM" id="SSF52540">
    <property type="entry name" value="P-loop containing nucleoside triphosphate hydrolases"/>
    <property type="match status" value="1"/>
</dbReference>
<feature type="domain" description="CobW/HypB/UreG nucleotide-binding" evidence="1">
    <location>
        <begin position="13"/>
        <end position="190"/>
    </location>
</feature>
<evidence type="ECO:0000313" key="3">
    <source>
        <dbReference type="Proteomes" id="UP001250932"/>
    </source>
</evidence>
<sequence>MSDPFPVPLTGIPALVVSGFLGSGKTTLVQHLLKDAQQKGLRLAVVSNEFGALGIDQALLGAQGSNAYVELEGGCVCCKLSDELVNTLQQLWIEVRPDRIVVETSGVALPFDTLLNFWREPVSNWVGDCIAVVVVNAEQVADERDLEGTFEQQVSSADLLILNKVDLVGTDHLGRIEARLDHLAPGIPIIHATNASVSPEVLFTPDNDMNAKRNVDGHGPHTHEAFESEEVQLEPGAHPDSIISQIVSHKALRAKGFVQTSQGLRLLQGVGTRIDLIESPIDPPDHLLGRIIVIRRSHKPNSIH</sequence>
<reference evidence="2 3" key="1">
    <citation type="journal article" date="2023" name="ISME J.">
        <title>Cultivation and genomic characterization of novel and ubiquitous marine nitrite-oxidizing bacteria from the Nitrospirales.</title>
        <authorList>
            <person name="Mueller A.J."/>
            <person name="Daebeler A."/>
            <person name="Herbold C.W."/>
            <person name="Kirkegaard R.H."/>
            <person name="Daims H."/>
        </authorList>
    </citation>
    <scope>NUCLEOTIDE SEQUENCE [LARGE SCALE GENOMIC DNA]</scope>
    <source>
        <strain evidence="2 3">EB</strain>
    </source>
</reference>
<dbReference type="InterPro" id="IPR003495">
    <property type="entry name" value="CobW/HypB/UreG_nucleotide-bd"/>
</dbReference>
<evidence type="ECO:0000259" key="1">
    <source>
        <dbReference type="Pfam" id="PF02492"/>
    </source>
</evidence>
<protein>
    <submittedName>
        <fullName evidence="2">GTP-binding protein</fullName>
    </submittedName>
</protein>
<dbReference type="EMBL" id="JAQOUE010000002">
    <property type="protein sequence ID" value="MDT7043891.1"/>
    <property type="molecule type" value="Genomic_DNA"/>
</dbReference>
<comment type="caution">
    <text evidence="2">The sequence shown here is derived from an EMBL/GenBank/DDBJ whole genome shotgun (WGS) entry which is preliminary data.</text>
</comment>
<dbReference type="RefSeq" id="WP_313834477.1">
    <property type="nucleotide sequence ID" value="NZ_JAQOUE010000002.1"/>
</dbReference>
<dbReference type="Proteomes" id="UP001250932">
    <property type="component" value="Unassembled WGS sequence"/>
</dbReference>
<accession>A0ABU3KBX9</accession>
<proteinExistence type="predicted"/>
<dbReference type="InterPro" id="IPR027417">
    <property type="entry name" value="P-loop_NTPase"/>
</dbReference>
<dbReference type="PANTHER" id="PTHR13748:SF62">
    <property type="entry name" value="COBW DOMAIN-CONTAINING PROTEIN"/>
    <property type="match status" value="1"/>
</dbReference>
<dbReference type="CDD" id="cd03112">
    <property type="entry name" value="CobW-like"/>
    <property type="match status" value="1"/>
</dbReference>
<dbReference type="Pfam" id="PF02492">
    <property type="entry name" value="cobW"/>
    <property type="match status" value="1"/>
</dbReference>
<evidence type="ECO:0000313" key="2">
    <source>
        <dbReference type="EMBL" id="MDT7043891.1"/>
    </source>
</evidence>